<organism evidence="7">
    <name type="scientific">mine drainage metagenome</name>
    <dbReference type="NCBI Taxonomy" id="410659"/>
    <lineage>
        <taxon>unclassified sequences</taxon>
        <taxon>metagenomes</taxon>
        <taxon>ecological metagenomes</taxon>
    </lineage>
</organism>
<evidence type="ECO:0000256" key="1">
    <source>
        <dbReference type="ARBA" id="ARBA00000877"/>
    </source>
</evidence>
<feature type="domain" description="DAC" evidence="6">
    <location>
        <begin position="65"/>
        <end position="156"/>
    </location>
</feature>
<dbReference type="InterPro" id="IPR036888">
    <property type="entry name" value="DNA_integrity_DisA_N_sf"/>
</dbReference>
<keyword evidence="4" id="KW-0547">Nucleotide-binding</keyword>
<dbReference type="AlphaFoldDB" id="T0YQA1"/>
<comment type="catalytic activity">
    <reaction evidence="1">
        <text>2 ATP = 3',3'-c-di-AMP + 2 diphosphate</text>
        <dbReference type="Rhea" id="RHEA:35655"/>
        <dbReference type="ChEBI" id="CHEBI:30616"/>
        <dbReference type="ChEBI" id="CHEBI:33019"/>
        <dbReference type="ChEBI" id="CHEBI:71500"/>
        <dbReference type="EC" id="2.7.7.85"/>
    </reaction>
</comment>
<dbReference type="PANTHER" id="PTHR34185">
    <property type="entry name" value="DIADENYLATE CYCLASE"/>
    <property type="match status" value="1"/>
</dbReference>
<name>T0YQA1_9ZZZZ</name>
<evidence type="ECO:0000256" key="2">
    <source>
        <dbReference type="ARBA" id="ARBA00022679"/>
    </source>
</evidence>
<keyword evidence="5" id="KW-0067">ATP-binding</keyword>
<dbReference type="GO" id="GO:0005524">
    <property type="term" value="F:ATP binding"/>
    <property type="evidence" value="ECO:0007669"/>
    <property type="project" value="UniProtKB-KW"/>
</dbReference>
<evidence type="ECO:0000256" key="3">
    <source>
        <dbReference type="ARBA" id="ARBA00022695"/>
    </source>
</evidence>
<keyword evidence="3" id="KW-0548">Nucleotidyltransferase</keyword>
<sequence>ILLIAYLFYRTFLLLRGTRAIQLAKGILVLVVATQLSAILSLQATHFILQTAELALLVAIPVVFQPELRRVLEQLGRSPIFGGQRLLHDLTDKSFQTLLDQIVKAARVLSSDHVGALLVMERETGLKDLVETGVPVDARVSVGDHRQHFLAAHATA</sequence>
<dbReference type="Gene3D" id="3.40.1700.10">
    <property type="entry name" value="DNA integrity scanning protein, DisA, N-terminal domain"/>
    <property type="match status" value="1"/>
</dbReference>
<dbReference type="InterPro" id="IPR050338">
    <property type="entry name" value="DisA"/>
</dbReference>
<proteinExistence type="predicted"/>
<comment type="caution">
    <text evidence="7">The sequence shown here is derived from an EMBL/GenBank/DDBJ whole genome shotgun (WGS) entry which is preliminary data.</text>
</comment>
<dbReference type="PROSITE" id="PS51794">
    <property type="entry name" value="DAC"/>
    <property type="match status" value="1"/>
</dbReference>
<gene>
    <name evidence="7" type="ORF">B2A_12455</name>
</gene>
<accession>T0YQA1</accession>
<feature type="non-terminal residue" evidence="7">
    <location>
        <position position="1"/>
    </location>
</feature>
<dbReference type="InterPro" id="IPR003390">
    <property type="entry name" value="DNA_integrity_scan_DisA_N"/>
</dbReference>
<evidence type="ECO:0000256" key="4">
    <source>
        <dbReference type="ARBA" id="ARBA00022741"/>
    </source>
</evidence>
<dbReference type="GO" id="GO:0106408">
    <property type="term" value="F:diadenylate cyclase activity"/>
    <property type="evidence" value="ECO:0007669"/>
    <property type="project" value="UniProtKB-EC"/>
</dbReference>
<reference evidence="7" key="1">
    <citation type="submission" date="2013-08" db="EMBL/GenBank/DDBJ databases">
        <authorList>
            <person name="Mendez C."/>
            <person name="Richter M."/>
            <person name="Ferrer M."/>
            <person name="Sanchez J."/>
        </authorList>
    </citation>
    <scope>NUCLEOTIDE SEQUENCE</scope>
</reference>
<evidence type="ECO:0000259" key="6">
    <source>
        <dbReference type="PROSITE" id="PS51794"/>
    </source>
</evidence>
<reference evidence="7" key="2">
    <citation type="journal article" date="2014" name="ISME J.">
        <title>Microbial stratification in low pH oxic and suboxic macroscopic growths along an acid mine drainage.</title>
        <authorList>
            <person name="Mendez-Garcia C."/>
            <person name="Mesa V."/>
            <person name="Sprenger R.R."/>
            <person name="Richter M."/>
            <person name="Diez M.S."/>
            <person name="Solano J."/>
            <person name="Bargiela R."/>
            <person name="Golyshina O.V."/>
            <person name="Manteca A."/>
            <person name="Ramos J.L."/>
            <person name="Gallego J.R."/>
            <person name="Llorente I."/>
            <person name="Martins Dos Santos V.A."/>
            <person name="Jensen O.N."/>
            <person name="Pelaez A.I."/>
            <person name="Sanchez J."/>
            <person name="Ferrer M."/>
        </authorList>
    </citation>
    <scope>NUCLEOTIDE SEQUENCE</scope>
</reference>
<dbReference type="PANTHER" id="PTHR34185:SF1">
    <property type="entry name" value="DIADENYLATE CYCLASE"/>
    <property type="match status" value="1"/>
</dbReference>
<evidence type="ECO:0000313" key="7">
    <source>
        <dbReference type="EMBL" id="EQD35293.1"/>
    </source>
</evidence>
<protein>
    <submittedName>
        <fullName evidence="7">Protein containing DNA integrity scanning protein, DisA</fullName>
    </submittedName>
</protein>
<dbReference type="EMBL" id="AUZZ01008983">
    <property type="protein sequence ID" value="EQD35293.1"/>
    <property type="molecule type" value="Genomic_DNA"/>
</dbReference>
<keyword evidence="2" id="KW-0808">Transferase</keyword>
<dbReference type="SUPFAM" id="SSF143597">
    <property type="entry name" value="YojJ-like"/>
    <property type="match status" value="1"/>
</dbReference>
<dbReference type="GO" id="GO:0004016">
    <property type="term" value="F:adenylate cyclase activity"/>
    <property type="evidence" value="ECO:0007669"/>
    <property type="project" value="TreeGrafter"/>
</dbReference>
<evidence type="ECO:0000256" key="5">
    <source>
        <dbReference type="ARBA" id="ARBA00022840"/>
    </source>
</evidence>